<dbReference type="FunFam" id="1.10.10.10:FF:000322">
    <property type="entry name" value="Probable disease resistance protein At1g63360"/>
    <property type="match status" value="1"/>
</dbReference>
<dbReference type="InterPro" id="IPR032675">
    <property type="entry name" value="LRR_dom_sf"/>
</dbReference>
<evidence type="ECO:0000313" key="9">
    <source>
        <dbReference type="EMBL" id="MBA0785567.1"/>
    </source>
</evidence>
<dbReference type="Gene3D" id="3.80.10.10">
    <property type="entry name" value="Ribonuclease Inhibitor"/>
    <property type="match status" value="1"/>
</dbReference>
<keyword evidence="10" id="KW-1185">Reference proteome</keyword>
<dbReference type="InterPro" id="IPR002182">
    <property type="entry name" value="NB-ARC"/>
</dbReference>
<dbReference type="EMBL" id="JABEZW010219254">
    <property type="protein sequence ID" value="MBA0785567.1"/>
    <property type="molecule type" value="Genomic_DNA"/>
</dbReference>
<dbReference type="GO" id="GO:0005524">
    <property type="term" value="F:ATP binding"/>
    <property type="evidence" value="ECO:0007669"/>
    <property type="project" value="UniProtKB-KW"/>
</dbReference>
<evidence type="ECO:0000313" key="10">
    <source>
        <dbReference type="Proteomes" id="UP000593568"/>
    </source>
</evidence>
<keyword evidence="3" id="KW-0677">Repeat</keyword>
<dbReference type="PANTHER" id="PTHR33463:SF220">
    <property type="entry name" value="NB-ARC DOMAIN-CONTAINING PROTEIN"/>
    <property type="match status" value="1"/>
</dbReference>
<comment type="caution">
    <text evidence="9">The sequence shown here is derived from an EMBL/GenBank/DDBJ whole genome shotgun (WGS) entry which is preliminary data.</text>
</comment>
<accession>A0A7J9FJZ0</accession>
<dbReference type="InterPro" id="IPR050905">
    <property type="entry name" value="Plant_NBS-LRR"/>
</dbReference>
<dbReference type="Gene3D" id="1.10.8.430">
    <property type="entry name" value="Helical domain of apoptotic protease-activating factors"/>
    <property type="match status" value="1"/>
</dbReference>
<evidence type="ECO:0000256" key="6">
    <source>
        <dbReference type="ARBA" id="ARBA00022840"/>
    </source>
</evidence>
<dbReference type="InterPro" id="IPR027417">
    <property type="entry name" value="P-loop_NTPase"/>
</dbReference>
<comment type="similarity">
    <text evidence="1">Belongs to the disease resistance NB-LRR family.</text>
</comment>
<dbReference type="FunFam" id="1.10.8.430:FF:000003">
    <property type="entry name" value="Probable disease resistance protein At5g66910"/>
    <property type="match status" value="1"/>
</dbReference>
<dbReference type="InterPro" id="IPR058922">
    <property type="entry name" value="WHD_DRP"/>
</dbReference>
<dbReference type="AlphaFoldDB" id="A0A7J9FJZ0"/>
<dbReference type="SUPFAM" id="SSF52540">
    <property type="entry name" value="P-loop containing nucleoside triphosphate hydrolases"/>
    <property type="match status" value="1"/>
</dbReference>
<evidence type="ECO:0000256" key="1">
    <source>
        <dbReference type="ARBA" id="ARBA00008894"/>
    </source>
</evidence>
<dbReference type="InterPro" id="IPR042197">
    <property type="entry name" value="Apaf_helical"/>
</dbReference>
<dbReference type="Gene3D" id="1.10.10.10">
    <property type="entry name" value="Winged helix-like DNA-binding domain superfamily/Winged helix DNA-binding domain"/>
    <property type="match status" value="1"/>
</dbReference>
<dbReference type="SUPFAM" id="SSF52058">
    <property type="entry name" value="L domain-like"/>
    <property type="match status" value="1"/>
</dbReference>
<evidence type="ECO:0000256" key="2">
    <source>
        <dbReference type="ARBA" id="ARBA00022614"/>
    </source>
</evidence>
<dbReference type="GO" id="GO:0043531">
    <property type="term" value="F:ADP binding"/>
    <property type="evidence" value="ECO:0007669"/>
    <property type="project" value="InterPro"/>
</dbReference>
<dbReference type="Gene3D" id="3.40.50.300">
    <property type="entry name" value="P-loop containing nucleotide triphosphate hydrolases"/>
    <property type="match status" value="1"/>
</dbReference>
<dbReference type="InterPro" id="IPR036388">
    <property type="entry name" value="WH-like_DNA-bd_sf"/>
</dbReference>
<evidence type="ECO:0000259" key="7">
    <source>
        <dbReference type="Pfam" id="PF00931"/>
    </source>
</evidence>
<keyword evidence="6" id="KW-0067">ATP-binding</keyword>
<dbReference type="GO" id="GO:0006952">
    <property type="term" value="P:defense response"/>
    <property type="evidence" value="ECO:0007669"/>
    <property type="project" value="UniProtKB-KW"/>
</dbReference>
<evidence type="ECO:0000259" key="8">
    <source>
        <dbReference type="Pfam" id="PF23559"/>
    </source>
</evidence>
<protein>
    <recommendedName>
        <fullName evidence="11">NB-ARC domain-containing protein</fullName>
    </recommendedName>
</protein>
<evidence type="ECO:0000256" key="4">
    <source>
        <dbReference type="ARBA" id="ARBA00022741"/>
    </source>
</evidence>
<dbReference type="Pfam" id="PF00931">
    <property type="entry name" value="NB-ARC"/>
    <property type="match status" value="1"/>
</dbReference>
<dbReference type="Pfam" id="PF23559">
    <property type="entry name" value="WHD_DRP"/>
    <property type="match status" value="1"/>
</dbReference>
<dbReference type="PANTHER" id="PTHR33463">
    <property type="entry name" value="NB-ARC DOMAIN-CONTAINING PROTEIN-RELATED"/>
    <property type="match status" value="1"/>
</dbReference>
<evidence type="ECO:0000256" key="3">
    <source>
        <dbReference type="ARBA" id="ARBA00022737"/>
    </source>
</evidence>
<name>A0A7J9FJZ0_9ROSI</name>
<evidence type="ECO:0000256" key="5">
    <source>
        <dbReference type="ARBA" id="ARBA00022821"/>
    </source>
</evidence>
<dbReference type="PRINTS" id="PR00364">
    <property type="entry name" value="DISEASERSIST"/>
</dbReference>
<keyword evidence="2" id="KW-0433">Leucine-rich repeat</keyword>
<proteinExistence type="inferred from homology"/>
<feature type="domain" description="Disease resistance protein winged helix" evidence="8">
    <location>
        <begin position="240"/>
        <end position="309"/>
    </location>
</feature>
<evidence type="ECO:0008006" key="11">
    <source>
        <dbReference type="Google" id="ProtNLM"/>
    </source>
</evidence>
<organism evidence="9 10">
    <name type="scientific">Gossypium trilobum</name>
    <dbReference type="NCBI Taxonomy" id="34281"/>
    <lineage>
        <taxon>Eukaryota</taxon>
        <taxon>Viridiplantae</taxon>
        <taxon>Streptophyta</taxon>
        <taxon>Embryophyta</taxon>
        <taxon>Tracheophyta</taxon>
        <taxon>Spermatophyta</taxon>
        <taxon>Magnoliopsida</taxon>
        <taxon>eudicotyledons</taxon>
        <taxon>Gunneridae</taxon>
        <taxon>Pentapetalae</taxon>
        <taxon>rosids</taxon>
        <taxon>malvids</taxon>
        <taxon>Malvales</taxon>
        <taxon>Malvaceae</taxon>
        <taxon>Malvoideae</taxon>
        <taxon>Gossypium</taxon>
    </lineage>
</organism>
<sequence length="652" mass="74643">MLQEISDHKSKGAFEKVAVNQPAASVVVRPVEQAVALESTIQKITGKIQDRIGGNLGFSDDSWKHKSVEEKAVDIYGVLRNKKFVVLLDDLWERVNWNQVGIPKPSQENGSKLIFTTRSLEVCGEMGARKKIKVECLESEKAWELFQDEVGYETLNSHPDIPNLAKQVAERCGGLPLALITIGRAMACKKTLGEWKYAIEMLKRCALSKMENEVFPLLKFSYDNLPNATMKSCLLYCCLHPEDYCIPKKRSVEYWFCEGLLNKFDRISEAQMQGDNFISSLLSACLLENGGVINGEDCVKMHDVIRDMALWITREFEATENNFFVKQSVVASSNLYLIYLLSKLRALPKGISELVSLECLDLSWTGIEELPIELKSLTKLKLLDFSCMFNLRKIPQHLISCFAKLQIFRIWAYAKDYPNEDHVLNGGNEKLIEELKGLQRLNILRIPIKSMFCLERFMSFNLFRCWTQALQLCDFRESEVLNVLCLHISNCRSMKEIKMEKLHTLVSSSTNYTSYFHSEVQFFCYDKLRDITWLILAPNLRTLSVISCGKMEEILSEGKLGEVAGPFLKLETLSLQLLLKLKSIYWDALPFPCFKLIHILKCQELKKLPLNSNSAKGNQPCIEGSKDWWATVEWENKATRDVFLPSFKSLYE</sequence>
<feature type="domain" description="NB-ARC" evidence="7">
    <location>
        <begin position="42"/>
        <end position="154"/>
    </location>
</feature>
<gene>
    <name evidence="9" type="ORF">Gotri_025458</name>
</gene>
<dbReference type="Proteomes" id="UP000593568">
    <property type="component" value="Unassembled WGS sequence"/>
</dbReference>
<reference evidence="9 10" key="1">
    <citation type="journal article" date="2019" name="Genome Biol. Evol.">
        <title>Insights into the evolution of the New World diploid cottons (Gossypium, subgenus Houzingenia) based on genome sequencing.</title>
        <authorList>
            <person name="Grover C.E."/>
            <person name="Arick M.A. 2nd"/>
            <person name="Thrash A."/>
            <person name="Conover J.L."/>
            <person name="Sanders W.S."/>
            <person name="Peterson D.G."/>
            <person name="Frelichowski J.E."/>
            <person name="Scheffler J.A."/>
            <person name="Scheffler B.E."/>
            <person name="Wendel J.F."/>
        </authorList>
    </citation>
    <scope>NUCLEOTIDE SEQUENCE [LARGE SCALE GENOMIC DNA]</scope>
    <source>
        <strain evidence="9">8</strain>
        <tissue evidence="9">Leaf</tissue>
    </source>
</reference>
<keyword evidence="5" id="KW-0611">Plant defense</keyword>
<keyword evidence="4" id="KW-0547">Nucleotide-binding</keyword>